<keyword evidence="3" id="KW-1133">Transmembrane helix</keyword>
<protein>
    <submittedName>
        <fullName evidence="5">N-acetylmuramoyl-L-alanine amidase</fullName>
    </submittedName>
</protein>
<dbReference type="Pfam" id="PF01520">
    <property type="entry name" value="Amidase_3"/>
    <property type="match status" value="1"/>
</dbReference>
<keyword evidence="3" id="KW-0472">Membrane</keyword>
<dbReference type="InterPro" id="IPR002508">
    <property type="entry name" value="MurNAc-LAA_cat"/>
</dbReference>
<gene>
    <name evidence="5" type="ORF">LIZ65_00985</name>
</gene>
<accession>A0ABS8DCK3</accession>
<name>A0ABS8DCK3_9FIRM</name>
<dbReference type="SMART" id="SM00646">
    <property type="entry name" value="Ami_3"/>
    <property type="match status" value="1"/>
</dbReference>
<dbReference type="InterPro" id="IPR050695">
    <property type="entry name" value="N-acetylmuramoyl_amidase_3"/>
</dbReference>
<dbReference type="Gene3D" id="3.40.630.40">
    <property type="entry name" value="Zn-dependent exopeptidases"/>
    <property type="match status" value="1"/>
</dbReference>
<evidence type="ECO:0000256" key="3">
    <source>
        <dbReference type="SAM" id="Phobius"/>
    </source>
</evidence>
<proteinExistence type="predicted"/>
<keyword evidence="2" id="KW-0175">Coiled coil</keyword>
<organism evidence="5 6">
    <name type="scientific">Bariatricus massiliensis</name>
    <dbReference type="NCBI Taxonomy" id="1745713"/>
    <lineage>
        <taxon>Bacteria</taxon>
        <taxon>Bacillati</taxon>
        <taxon>Bacillota</taxon>
        <taxon>Clostridia</taxon>
        <taxon>Lachnospirales</taxon>
        <taxon>Lachnospiraceae</taxon>
        <taxon>Bariatricus</taxon>
    </lineage>
</organism>
<keyword evidence="3" id="KW-0812">Transmembrane</keyword>
<feature type="domain" description="MurNAc-LAA" evidence="4">
    <location>
        <begin position="176"/>
        <end position="295"/>
    </location>
</feature>
<feature type="transmembrane region" description="Helical" evidence="3">
    <location>
        <begin position="6"/>
        <end position="27"/>
    </location>
</feature>
<evidence type="ECO:0000313" key="5">
    <source>
        <dbReference type="EMBL" id="MCB7385847.1"/>
    </source>
</evidence>
<evidence type="ECO:0000259" key="4">
    <source>
        <dbReference type="SMART" id="SM00646"/>
    </source>
</evidence>
<sequence length="301" mass="32697">MKKKQIVIGSILALAAAILVCAVILIYRYSKKDEDSRALTASAGRESMGVKHAKRNIEKITEVTKAKDEERRRAEEERLEAEAAKKAQAASKIVALDPGHQSFAIDMSAKEPNGPGSQEMKAKCTSGTTGKYTGIPEYQLTLDISLLLRTELESRGYQVVLTREDNETAISNSERALMAADSGADIYVRIHANGSENTGVSGALALVPSASNPYVGSLAGDSYTLAELVLNAYCGQTGFANKGIQMNDTMTGMNWSRVPVMILEMGFMSNENDDYSMADRQFRRQMVTGIADGIDQYFGIN</sequence>
<dbReference type="Proteomes" id="UP001299546">
    <property type="component" value="Unassembled WGS sequence"/>
</dbReference>
<evidence type="ECO:0000256" key="1">
    <source>
        <dbReference type="ARBA" id="ARBA00022801"/>
    </source>
</evidence>
<dbReference type="PANTHER" id="PTHR30404:SF0">
    <property type="entry name" value="N-ACETYLMURAMOYL-L-ALANINE AMIDASE AMIC"/>
    <property type="match status" value="1"/>
</dbReference>
<feature type="coiled-coil region" evidence="2">
    <location>
        <begin position="57"/>
        <end position="87"/>
    </location>
</feature>
<keyword evidence="1" id="KW-0378">Hydrolase</keyword>
<reference evidence="5 6" key="1">
    <citation type="submission" date="2021-10" db="EMBL/GenBank/DDBJ databases">
        <title>Collection of gut derived symbiotic bacterial strains cultured from healthy donors.</title>
        <authorList>
            <person name="Lin H."/>
            <person name="Littmann E."/>
            <person name="Kohout C."/>
            <person name="Pamer E.G."/>
        </authorList>
    </citation>
    <scope>NUCLEOTIDE SEQUENCE [LARGE SCALE GENOMIC DNA]</scope>
    <source>
        <strain evidence="5 6">DFI.1.165</strain>
    </source>
</reference>
<evidence type="ECO:0000313" key="6">
    <source>
        <dbReference type="Proteomes" id="UP001299546"/>
    </source>
</evidence>
<keyword evidence="6" id="KW-1185">Reference proteome</keyword>
<dbReference type="SUPFAM" id="SSF53187">
    <property type="entry name" value="Zn-dependent exopeptidases"/>
    <property type="match status" value="1"/>
</dbReference>
<dbReference type="PANTHER" id="PTHR30404">
    <property type="entry name" value="N-ACETYLMURAMOYL-L-ALANINE AMIDASE"/>
    <property type="match status" value="1"/>
</dbReference>
<dbReference type="EMBL" id="JAJCIS010000001">
    <property type="protein sequence ID" value="MCB7385847.1"/>
    <property type="molecule type" value="Genomic_DNA"/>
</dbReference>
<comment type="caution">
    <text evidence="5">The sequence shown here is derived from an EMBL/GenBank/DDBJ whole genome shotgun (WGS) entry which is preliminary data.</text>
</comment>
<dbReference type="CDD" id="cd02696">
    <property type="entry name" value="MurNAc-LAA"/>
    <property type="match status" value="1"/>
</dbReference>
<evidence type="ECO:0000256" key="2">
    <source>
        <dbReference type="SAM" id="Coils"/>
    </source>
</evidence>